<proteinExistence type="predicted"/>
<name>A0A8H6YMZ4_9AGAR</name>
<reference evidence="1" key="1">
    <citation type="submission" date="2020-05" db="EMBL/GenBank/DDBJ databases">
        <title>Mycena genomes resolve the evolution of fungal bioluminescence.</title>
        <authorList>
            <person name="Tsai I.J."/>
        </authorList>
    </citation>
    <scope>NUCLEOTIDE SEQUENCE</scope>
    <source>
        <strain evidence="1">CCC161011</strain>
    </source>
</reference>
<protein>
    <submittedName>
        <fullName evidence="1">Uncharacterized protein</fullName>
    </submittedName>
</protein>
<dbReference type="AlphaFoldDB" id="A0A8H6YMZ4"/>
<gene>
    <name evidence="1" type="ORF">MVEN_00646100</name>
</gene>
<dbReference type="EMBL" id="JACAZI010000004">
    <property type="protein sequence ID" value="KAF7362948.1"/>
    <property type="molecule type" value="Genomic_DNA"/>
</dbReference>
<accession>A0A8H6YMZ4</accession>
<organism evidence="1 2">
    <name type="scientific">Mycena venus</name>
    <dbReference type="NCBI Taxonomy" id="2733690"/>
    <lineage>
        <taxon>Eukaryota</taxon>
        <taxon>Fungi</taxon>
        <taxon>Dikarya</taxon>
        <taxon>Basidiomycota</taxon>
        <taxon>Agaricomycotina</taxon>
        <taxon>Agaricomycetes</taxon>
        <taxon>Agaricomycetidae</taxon>
        <taxon>Agaricales</taxon>
        <taxon>Marasmiineae</taxon>
        <taxon>Mycenaceae</taxon>
        <taxon>Mycena</taxon>
    </lineage>
</organism>
<evidence type="ECO:0000313" key="2">
    <source>
        <dbReference type="Proteomes" id="UP000620124"/>
    </source>
</evidence>
<dbReference type="Proteomes" id="UP000620124">
    <property type="component" value="Unassembled WGS sequence"/>
</dbReference>
<evidence type="ECO:0000313" key="1">
    <source>
        <dbReference type="EMBL" id="KAF7362948.1"/>
    </source>
</evidence>
<comment type="caution">
    <text evidence="1">The sequence shown here is derived from an EMBL/GenBank/DDBJ whole genome shotgun (WGS) entry which is preliminary data.</text>
</comment>
<keyword evidence="2" id="KW-1185">Reference proteome</keyword>
<dbReference type="OrthoDB" id="3145912at2759"/>
<sequence>MASQSLINPDPMLPPELEHRIFEIAAIAHPDSIPSLMLVACRVKDWVEPLLYRTILLSSEGRELSPSLGPPNLTDDMLQGLIKERSPTFFFHIKNLFIDYTVDSSTVECCLAACTGVTNLFLQRSLASADHVVQRLGAIRGVQFLTIDVRAILEPLSNGSLHFFLLAVTHLELLEMDNLRSAEEERVCASLALIPRLSHVALNPGLHDTVSHAGLHADTRLQCIVFFPPGPYSVEPTDPLFDDSRFVCIEQSVNYRLDWIRGATSGDDCWALADEFIAARRAGRVDRTRLYIVDTDQSWRT</sequence>